<feature type="region of interest" description="Disordered" evidence="1">
    <location>
        <begin position="133"/>
        <end position="162"/>
    </location>
</feature>
<evidence type="ECO:0000313" key="5">
    <source>
        <dbReference type="Proteomes" id="UP000305067"/>
    </source>
</evidence>
<dbReference type="Pfam" id="PF21294">
    <property type="entry name" value="Polysacc_lyase_14"/>
    <property type="match status" value="1"/>
</dbReference>
<protein>
    <recommendedName>
        <fullName evidence="3">Polysaccharide lyase 14 domain-containing protein</fullName>
    </recommendedName>
</protein>
<dbReference type="InterPro" id="IPR048958">
    <property type="entry name" value="Polysacc_lyase_14"/>
</dbReference>
<feature type="domain" description="Polysaccharide lyase 14" evidence="3">
    <location>
        <begin position="160"/>
        <end position="311"/>
    </location>
</feature>
<name>A0A5C3Q8J9_9AGAR</name>
<evidence type="ECO:0000256" key="1">
    <source>
        <dbReference type="SAM" id="MobiDB-lite"/>
    </source>
</evidence>
<dbReference type="OrthoDB" id="3337916at2759"/>
<dbReference type="Gene3D" id="2.60.120.200">
    <property type="match status" value="1"/>
</dbReference>
<feature type="transmembrane region" description="Helical" evidence="2">
    <location>
        <begin position="22"/>
        <end position="41"/>
    </location>
</feature>
<dbReference type="PANTHER" id="PTHR40124:SF1">
    <property type="entry name" value="DISAGGREGATASE RELATED REPEAT PROTEIN"/>
    <property type="match status" value="1"/>
</dbReference>
<proteinExistence type="predicted"/>
<keyword evidence="5" id="KW-1185">Reference proteome</keyword>
<dbReference type="AlphaFoldDB" id="A0A5C3Q8J9"/>
<evidence type="ECO:0000313" key="4">
    <source>
        <dbReference type="EMBL" id="TFK97389.1"/>
    </source>
</evidence>
<gene>
    <name evidence="4" type="ORF">BDV98DRAFT_574740</name>
</gene>
<evidence type="ECO:0000259" key="3">
    <source>
        <dbReference type="Pfam" id="PF21294"/>
    </source>
</evidence>
<dbReference type="PANTHER" id="PTHR40124">
    <property type="match status" value="1"/>
</dbReference>
<dbReference type="Proteomes" id="UP000305067">
    <property type="component" value="Unassembled WGS sequence"/>
</dbReference>
<dbReference type="STRING" id="1884261.A0A5C3Q8J9"/>
<accession>A0A5C3Q8J9</accession>
<keyword evidence="2" id="KW-1133">Transmembrane helix</keyword>
<reference evidence="4 5" key="1">
    <citation type="journal article" date="2019" name="Nat. Ecol. Evol.">
        <title>Megaphylogeny resolves global patterns of mushroom evolution.</title>
        <authorList>
            <person name="Varga T."/>
            <person name="Krizsan K."/>
            <person name="Foldi C."/>
            <person name="Dima B."/>
            <person name="Sanchez-Garcia M."/>
            <person name="Sanchez-Ramirez S."/>
            <person name="Szollosi G.J."/>
            <person name="Szarkandi J.G."/>
            <person name="Papp V."/>
            <person name="Albert L."/>
            <person name="Andreopoulos W."/>
            <person name="Angelini C."/>
            <person name="Antonin V."/>
            <person name="Barry K.W."/>
            <person name="Bougher N.L."/>
            <person name="Buchanan P."/>
            <person name="Buyck B."/>
            <person name="Bense V."/>
            <person name="Catcheside P."/>
            <person name="Chovatia M."/>
            <person name="Cooper J."/>
            <person name="Damon W."/>
            <person name="Desjardin D."/>
            <person name="Finy P."/>
            <person name="Geml J."/>
            <person name="Haridas S."/>
            <person name="Hughes K."/>
            <person name="Justo A."/>
            <person name="Karasinski D."/>
            <person name="Kautmanova I."/>
            <person name="Kiss B."/>
            <person name="Kocsube S."/>
            <person name="Kotiranta H."/>
            <person name="LaButti K.M."/>
            <person name="Lechner B.E."/>
            <person name="Liimatainen K."/>
            <person name="Lipzen A."/>
            <person name="Lukacs Z."/>
            <person name="Mihaltcheva S."/>
            <person name="Morgado L.N."/>
            <person name="Niskanen T."/>
            <person name="Noordeloos M.E."/>
            <person name="Ohm R.A."/>
            <person name="Ortiz-Santana B."/>
            <person name="Ovrebo C."/>
            <person name="Racz N."/>
            <person name="Riley R."/>
            <person name="Savchenko A."/>
            <person name="Shiryaev A."/>
            <person name="Soop K."/>
            <person name="Spirin V."/>
            <person name="Szebenyi C."/>
            <person name="Tomsovsky M."/>
            <person name="Tulloss R.E."/>
            <person name="Uehling J."/>
            <person name="Grigoriev I.V."/>
            <person name="Vagvolgyi C."/>
            <person name="Papp T."/>
            <person name="Martin F.M."/>
            <person name="Miettinen O."/>
            <person name="Hibbett D.S."/>
            <person name="Nagy L.G."/>
        </authorList>
    </citation>
    <scope>NUCLEOTIDE SEQUENCE [LARGE SCALE GENOMIC DNA]</scope>
    <source>
        <strain evidence="4 5">CBS 309.79</strain>
    </source>
</reference>
<keyword evidence="2" id="KW-0812">Transmembrane</keyword>
<dbReference type="EMBL" id="ML178848">
    <property type="protein sequence ID" value="TFK97389.1"/>
    <property type="molecule type" value="Genomic_DNA"/>
</dbReference>
<sequence>MQLQPSQDSIDVLSLFLLNHHLSPTSLLAIPFVFSNVYLLCISNQLQRIMSCHNEDEQTNGFAGGPIHLPILRNHLIPVRVFQSGFTTSTALQNAHSLIGQDGAQAAFGSQQGNLAHVSFSDAALSVHRAQSNLPHPIVKPPRPTRNHGPSSRDLPDPEHAYEAKYPKGSINPAAKIPGGFGFYLAGDNAFKKRCGDGVKEVIMSYRMMLEQGWMWAKGGKLPGMFGGEGDKAYGCSGGRKDSRCTCFDVRLMWRANGEGELYTYLPPVPSNDKVLCAIPPRSIRNNDYGYSVGRGSFNLNDAVGRWMGVALRGRCV</sequence>
<organism evidence="4 5">
    <name type="scientific">Pterulicium gracile</name>
    <dbReference type="NCBI Taxonomy" id="1884261"/>
    <lineage>
        <taxon>Eukaryota</taxon>
        <taxon>Fungi</taxon>
        <taxon>Dikarya</taxon>
        <taxon>Basidiomycota</taxon>
        <taxon>Agaricomycotina</taxon>
        <taxon>Agaricomycetes</taxon>
        <taxon>Agaricomycetidae</taxon>
        <taxon>Agaricales</taxon>
        <taxon>Pleurotineae</taxon>
        <taxon>Pterulaceae</taxon>
        <taxon>Pterulicium</taxon>
    </lineage>
</organism>
<keyword evidence="2" id="KW-0472">Membrane</keyword>
<evidence type="ECO:0000256" key="2">
    <source>
        <dbReference type="SAM" id="Phobius"/>
    </source>
</evidence>